<sequence>MATLNDFVEAYEAYDGDNVGTLIHMWERFYLPGIETPCPDLRTGGLHQITDGSCDLCGAKNF</sequence>
<dbReference type="EMBL" id="KX557272">
    <property type="protein sequence ID" value="AOE43844.1"/>
    <property type="molecule type" value="Genomic_DNA"/>
</dbReference>
<dbReference type="Proteomes" id="UP000202170">
    <property type="component" value="Segment"/>
</dbReference>
<dbReference type="OrthoDB" id="36453at10239"/>
<dbReference type="KEGG" id="vg:29080419"/>
<organism evidence="1 2">
    <name type="scientific">Gordonia phage Bantam</name>
    <dbReference type="NCBI Taxonomy" id="1887641"/>
    <lineage>
        <taxon>Viruses</taxon>
        <taxon>Duplodnaviria</taxon>
        <taxon>Heunggongvirae</taxon>
        <taxon>Uroviricota</taxon>
        <taxon>Caudoviricetes</taxon>
        <taxon>Bantamvirus</taxon>
        <taxon>Bantamvirus bantam</taxon>
    </lineage>
</organism>
<accession>A0A1B3AYN7</accession>
<reference evidence="2" key="1">
    <citation type="submission" date="2016-07" db="EMBL/GenBank/DDBJ databases">
        <authorList>
            <person name="Florea S."/>
            <person name="Webb J.S."/>
            <person name="Jaromczyk J."/>
            <person name="Schardl C.L."/>
        </authorList>
    </citation>
    <scope>NUCLEOTIDE SEQUENCE [LARGE SCALE GENOMIC DNA]</scope>
</reference>
<protein>
    <submittedName>
        <fullName evidence="1">Uncharacterized protein</fullName>
    </submittedName>
</protein>
<proteinExistence type="predicted"/>
<name>A0A1B3AYN7_9CAUD</name>
<keyword evidence="2" id="KW-1185">Reference proteome</keyword>
<gene>
    <name evidence="1" type="primary">155</name>
    <name evidence="1" type="ORF">SEA_BANTAM_155</name>
</gene>
<dbReference type="GeneID" id="29080419"/>
<evidence type="ECO:0000313" key="1">
    <source>
        <dbReference type="EMBL" id="AOE43844.1"/>
    </source>
</evidence>
<dbReference type="RefSeq" id="YP_009287623.1">
    <property type="nucleotide sequence ID" value="NC_031074.1"/>
</dbReference>
<evidence type="ECO:0000313" key="2">
    <source>
        <dbReference type="Proteomes" id="UP000202170"/>
    </source>
</evidence>